<dbReference type="Gene3D" id="3.30.70.1240">
    <property type="entry name" value="DOPA-like domains"/>
    <property type="match status" value="1"/>
</dbReference>
<dbReference type="InterPro" id="IPR023389">
    <property type="entry name" value="DOPA-like_sf"/>
</dbReference>
<evidence type="ECO:0000313" key="2">
    <source>
        <dbReference type="Proteomes" id="UP000776983"/>
    </source>
</evidence>
<dbReference type="PIRSF" id="PIRSF028139">
    <property type="entry name" value="DOPA-diox_rel_Mll2280"/>
    <property type="match status" value="1"/>
</dbReference>
<accession>A0ABS8CDF0</accession>
<dbReference type="InterPro" id="IPR014980">
    <property type="entry name" value="DOPA_dioxygen"/>
</dbReference>
<dbReference type="PANTHER" id="PTHR36423">
    <property type="entry name" value="AFR070WP"/>
    <property type="match status" value="1"/>
</dbReference>
<name>A0ABS8CDF0_9BURK</name>
<reference evidence="1 2" key="1">
    <citation type="submission" date="2020-07" db="EMBL/GenBank/DDBJ databases">
        <title>Pusillimonas sp. nov., isolated from poultry manure in Taiwan.</title>
        <authorList>
            <person name="Lin S.-Y."/>
            <person name="Tang Y.-S."/>
            <person name="Young C.-C."/>
        </authorList>
    </citation>
    <scope>NUCLEOTIDE SEQUENCE [LARGE SCALE GENOMIC DNA]</scope>
    <source>
        <strain evidence="1 2">CC-YST705</strain>
    </source>
</reference>
<sequence length="127" mass="14858">MTLKTEADSPHVHGYHSHVYFDTDTLDQARRLCEEAAQRFDLRMGRVHERPVGPHPDWSCQLAYRPELLNQVLPWLAIHRQGLVIFTHPVTGNDLRDHRDHAIWMGAVRPLKLSQFEDRQDPVEESF</sequence>
<dbReference type="EMBL" id="JACDXW010000004">
    <property type="protein sequence ID" value="MCB5364060.1"/>
    <property type="molecule type" value="Genomic_DNA"/>
</dbReference>
<dbReference type="Pfam" id="PF08883">
    <property type="entry name" value="DOPA_dioxygen"/>
    <property type="match status" value="1"/>
</dbReference>
<gene>
    <name evidence="1" type="ORF">H0484_09910</name>
</gene>
<protein>
    <submittedName>
        <fullName evidence="1">DOPA 4,5-dioxygenase family protein</fullName>
    </submittedName>
</protein>
<comment type="caution">
    <text evidence="1">The sequence shown here is derived from an EMBL/GenBank/DDBJ whole genome shotgun (WGS) entry which is preliminary data.</text>
</comment>
<proteinExistence type="predicted"/>
<evidence type="ECO:0000313" key="1">
    <source>
        <dbReference type="EMBL" id="MCB5364060.1"/>
    </source>
</evidence>
<keyword evidence="2" id="KW-1185">Reference proteome</keyword>
<dbReference type="PANTHER" id="PTHR36423:SF2">
    <property type="entry name" value="AFR070WP"/>
    <property type="match status" value="1"/>
</dbReference>
<dbReference type="SUPFAM" id="SSF143410">
    <property type="entry name" value="DOPA-like"/>
    <property type="match status" value="1"/>
</dbReference>
<dbReference type="RefSeq" id="WP_226954417.1">
    <property type="nucleotide sequence ID" value="NZ_JACDXW010000004.1"/>
</dbReference>
<dbReference type="Proteomes" id="UP000776983">
    <property type="component" value="Unassembled WGS sequence"/>
</dbReference>
<organism evidence="1 2">
    <name type="scientific">Mesopusillimonas faecipullorum</name>
    <dbReference type="NCBI Taxonomy" id="2755040"/>
    <lineage>
        <taxon>Bacteria</taxon>
        <taxon>Pseudomonadati</taxon>
        <taxon>Pseudomonadota</taxon>
        <taxon>Betaproteobacteria</taxon>
        <taxon>Burkholderiales</taxon>
        <taxon>Alcaligenaceae</taxon>
        <taxon>Mesopusillimonas</taxon>
    </lineage>
</organism>